<dbReference type="CDD" id="cd07583">
    <property type="entry name" value="nitrilase_5"/>
    <property type="match status" value="1"/>
</dbReference>
<reference evidence="4" key="1">
    <citation type="submission" date="2015-07" db="EMBL/GenBank/DDBJ databases">
        <title>Fjat-10036 dsm4.</title>
        <authorList>
            <person name="Liu B."/>
            <person name="Wang J."/>
            <person name="Zhu Y."/>
            <person name="Liu G."/>
            <person name="Chen Q."/>
            <person name="Chen Z."/>
            <person name="Lan J."/>
            <person name="Che J."/>
            <person name="Ge C."/>
            <person name="Shi H."/>
            <person name="Pan Z."/>
            <person name="Liu X."/>
        </authorList>
    </citation>
    <scope>NUCLEOTIDE SEQUENCE [LARGE SCALE GENOMIC DNA]</scope>
    <source>
        <strain evidence="4">DSM 4</strain>
    </source>
</reference>
<evidence type="ECO:0000313" key="4">
    <source>
        <dbReference type="Proteomes" id="UP000037109"/>
    </source>
</evidence>
<dbReference type="AlphaFoldDB" id="A0A0M0GHC7"/>
<keyword evidence="3" id="KW-0378">Hydrolase</keyword>
<organism evidence="3 4">
    <name type="scientific">Sporosarcina globispora</name>
    <name type="common">Bacillus globisporus</name>
    <dbReference type="NCBI Taxonomy" id="1459"/>
    <lineage>
        <taxon>Bacteria</taxon>
        <taxon>Bacillati</taxon>
        <taxon>Bacillota</taxon>
        <taxon>Bacilli</taxon>
        <taxon>Bacillales</taxon>
        <taxon>Caryophanaceae</taxon>
        <taxon>Sporosarcina</taxon>
    </lineage>
</organism>
<dbReference type="STRING" id="1459.AF332_22610"/>
<gene>
    <name evidence="3" type="ORF">AF332_22610</name>
</gene>
<dbReference type="PROSITE" id="PS01227">
    <property type="entry name" value="UPF0012"/>
    <property type="match status" value="1"/>
</dbReference>
<accession>A0A0M0GHC7</accession>
<feature type="domain" description="CN hydrolase" evidence="2">
    <location>
        <begin position="3"/>
        <end position="239"/>
    </location>
</feature>
<dbReference type="InterPro" id="IPR003010">
    <property type="entry name" value="C-N_Hydrolase"/>
</dbReference>
<proteinExistence type="inferred from homology"/>
<name>A0A0M0GHC7_SPOGL</name>
<dbReference type="Pfam" id="PF00795">
    <property type="entry name" value="CN_hydrolase"/>
    <property type="match status" value="1"/>
</dbReference>
<comment type="caution">
    <text evidence="3">The sequence shown here is derived from an EMBL/GenBank/DDBJ whole genome shotgun (WGS) entry which is preliminary data.</text>
</comment>
<evidence type="ECO:0000256" key="1">
    <source>
        <dbReference type="ARBA" id="ARBA00010613"/>
    </source>
</evidence>
<dbReference type="SUPFAM" id="SSF56317">
    <property type="entry name" value="Carbon-nitrogen hydrolase"/>
    <property type="match status" value="1"/>
</dbReference>
<evidence type="ECO:0000313" key="3">
    <source>
        <dbReference type="EMBL" id="KON89325.1"/>
    </source>
</evidence>
<evidence type="ECO:0000259" key="2">
    <source>
        <dbReference type="PROSITE" id="PS50263"/>
    </source>
</evidence>
<sequence length="261" mass="29240">MKLKIACLQMDIAFGKPEENFKAAEAMIENALKANPDVIVLPELWTTGYDLTRLNEIADKDAASALSFLKEAAQNNQVHLVGGSVAKKTSEGIYNTLLIVDKTGDLIHEYSKLHLFKLMNEHLYLKGGTAKGAFSLNNRKFAGMICYDIRFPEWVRTHTADGAEAIFVVAEWPLARLEHWRALLIARAIENQCYVIACNRAGSDPENVFAGHSMIIDPWGEVLAEGSETEEILLAEIDLDKVKEVRSMIPIFADRKPDFYR</sequence>
<dbReference type="InterPro" id="IPR001110">
    <property type="entry name" value="UPF0012_CS"/>
</dbReference>
<dbReference type="InterPro" id="IPR036526">
    <property type="entry name" value="C-N_Hydrolase_sf"/>
</dbReference>
<dbReference type="PANTHER" id="PTHR23088:SF27">
    <property type="entry name" value="DEAMINATED GLUTATHIONE AMIDASE"/>
    <property type="match status" value="1"/>
</dbReference>
<dbReference type="Proteomes" id="UP000037109">
    <property type="component" value="Unassembled WGS sequence"/>
</dbReference>
<dbReference type="PANTHER" id="PTHR23088">
    <property type="entry name" value="NITRILASE-RELATED"/>
    <property type="match status" value="1"/>
</dbReference>
<dbReference type="PROSITE" id="PS50263">
    <property type="entry name" value="CN_HYDROLASE"/>
    <property type="match status" value="1"/>
</dbReference>
<keyword evidence="4" id="KW-1185">Reference proteome</keyword>
<dbReference type="GO" id="GO:0016787">
    <property type="term" value="F:hydrolase activity"/>
    <property type="evidence" value="ECO:0007669"/>
    <property type="project" value="UniProtKB-KW"/>
</dbReference>
<dbReference type="EMBL" id="LGUF01000007">
    <property type="protein sequence ID" value="KON89325.1"/>
    <property type="molecule type" value="Genomic_DNA"/>
</dbReference>
<dbReference type="OrthoDB" id="9811121at2"/>
<dbReference type="Gene3D" id="3.60.110.10">
    <property type="entry name" value="Carbon-nitrogen hydrolase"/>
    <property type="match status" value="1"/>
</dbReference>
<comment type="similarity">
    <text evidence="1">Belongs to the carbon-nitrogen hydrolase superfamily. NIT1/NIT2 family.</text>
</comment>
<dbReference type="PATRIC" id="fig|1459.3.peg.4983"/>
<dbReference type="RefSeq" id="WP_053436694.1">
    <property type="nucleotide sequence ID" value="NZ_LGUF01000007.1"/>
</dbReference>
<protein>
    <submittedName>
        <fullName evidence="3">Hydrolase</fullName>
    </submittedName>
</protein>